<evidence type="ECO:0000256" key="3">
    <source>
        <dbReference type="ARBA" id="ARBA00022676"/>
    </source>
</evidence>
<proteinExistence type="inferred from homology"/>
<sequence>MHKVAIVILNYLNYKDTIECVESIIIDKYQNKEIVIVDNGSPNESRVKLQERFHTNNGIHLLIHDKNDGFARGNNIGIRYATDVLKCEFVLVVNNDTIFKDPEMITSLMAAYKPGIGVLGPRIVGSDGKEQNPLREFETAKSKLRQNLYYRRKIANLKLNSKLNFSFKQSKWYQGLKEINFLKKKKKERQEILRRSLVSSSKTSKSLVLHGACFLLTSDYFKYYPFLFPCTFLYYEEDILTMLTRKVDLLKSFINTTYIYHKEQQSSNISFAKDKSGKTKHHIASIEKAKEIYPLDYETIKKMYFRL</sequence>
<comment type="pathway">
    <text evidence="1">Cell wall biogenesis; cell wall polysaccharide biosynthesis.</text>
</comment>
<dbReference type="Proteomes" id="UP000295063">
    <property type="component" value="Unassembled WGS sequence"/>
</dbReference>
<gene>
    <name evidence="6" type="ORF">EV210_10930</name>
</gene>
<evidence type="ECO:0000256" key="2">
    <source>
        <dbReference type="ARBA" id="ARBA00006739"/>
    </source>
</evidence>
<comment type="caution">
    <text evidence="6">The sequence shown here is derived from an EMBL/GenBank/DDBJ whole genome shotgun (WGS) entry which is preliminary data.</text>
</comment>
<dbReference type="PANTHER" id="PTHR43179:SF12">
    <property type="entry name" value="GALACTOFURANOSYLTRANSFERASE GLFT2"/>
    <property type="match status" value="1"/>
</dbReference>
<dbReference type="InterPro" id="IPR001173">
    <property type="entry name" value="Glyco_trans_2-like"/>
</dbReference>
<dbReference type="PANTHER" id="PTHR43179">
    <property type="entry name" value="RHAMNOSYLTRANSFERASE WBBL"/>
    <property type="match status" value="1"/>
</dbReference>
<organism evidence="6 7">
    <name type="scientific">Anaerospora hongkongensis</name>
    <dbReference type="NCBI Taxonomy" id="244830"/>
    <lineage>
        <taxon>Bacteria</taxon>
        <taxon>Bacillati</taxon>
        <taxon>Bacillota</taxon>
        <taxon>Negativicutes</taxon>
        <taxon>Selenomonadales</taxon>
        <taxon>Sporomusaceae</taxon>
        <taxon>Anaerospora</taxon>
    </lineage>
</organism>
<evidence type="ECO:0000259" key="5">
    <source>
        <dbReference type="Pfam" id="PF00535"/>
    </source>
</evidence>
<dbReference type="Pfam" id="PF00535">
    <property type="entry name" value="Glycos_transf_2"/>
    <property type="match status" value="1"/>
</dbReference>
<dbReference type="EMBL" id="SLUI01000009">
    <property type="protein sequence ID" value="TCL36081.1"/>
    <property type="molecule type" value="Genomic_DNA"/>
</dbReference>
<dbReference type="AlphaFoldDB" id="A0A4R1Q525"/>
<name>A0A4R1Q525_9FIRM</name>
<evidence type="ECO:0000313" key="7">
    <source>
        <dbReference type="Proteomes" id="UP000295063"/>
    </source>
</evidence>
<keyword evidence="7" id="KW-1185">Reference proteome</keyword>
<evidence type="ECO:0000256" key="1">
    <source>
        <dbReference type="ARBA" id="ARBA00004776"/>
    </source>
</evidence>
<evidence type="ECO:0000313" key="6">
    <source>
        <dbReference type="EMBL" id="TCL36081.1"/>
    </source>
</evidence>
<dbReference type="SUPFAM" id="SSF53448">
    <property type="entry name" value="Nucleotide-diphospho-sugar transferases"/>
    <property type="match status" value="1"/>
</dbReference>
<evidence type="ECO:0000256" key="4">
    <source>
        <dbReference type="ARBA" id="ARBA00022679"/>
    </source>
</evidence>
<dbReference type="GO" id="GO:0016757">
    <property type="term" value="F:glycosyltransferase activity"/>
    <property type="evidence" value="ECO:0007669"/>
    <property type="project" value="UniProtKB-KW"/>
</dbReference>
<dbReference type="Gene3D" id="3.90.550.10">
    <property type="entry name" value="Spore Coat Polysaccharide Biosynthesis Protein SpsA, Chain A"/>
    <property type="match status" value="1"/>
</dbReference>
<feature type="domain" description="Glycosyltransferase 2-like" evidence="5">
    <location>
        <begin position="6"/>
        <end position="152"/>
    </location>
</feature>
<dbReference type="RefSeq" id="WP_132081678.1">
    <property type="nucleotide sequence ID" value="NZ_SLUI01000009.1"/>
</dbReference>
<dbReference type="OrthoDB" id="8936324at2"/>
<accession>A0A4R1Q525</accession>
<protein>
    <submittedName>
        <fullName evidence="6">GT2 family glycosyltransferase</fullName>
    </submittedName>
</protein>
<dbReference type="InterPro" id="IPR029044">
    <property type="entry name" value="Nucleotide-diphossugar_trans"/>
</dbReference>
<keyword evidence="4 6" id="KW-0808">Transferase</keyword>
<comment type="similarity">
    <text evidence="2">Belongs to the glycosyltransferase 2 family.</text>
</comment>
<reference evidence="6 7" key="1">
    <citation type="submission" date="2019-03" db="EMBL/GenBank/DDBJ databases">
        <title>Genomic Encyclopedia of Type Strains, Phase IV (KMG-IV): sequencing the most valuable type-strain genomes for metagenomic binning, comparative biology and taxonomic classification.</title>
        <authorList>
            <person name="Goeker M."/>
        </authorList>
    </citation>
    <scope>NUCLEOTIDE SEQUENCE [LARGE SCALE GENOMIC DNA]</scope>
    <source>
        <strain evidence="6 7">DSM 15969</strain>
    </source>
</reference>
<keyword evidence="3" id="KW-0328">Glycosyltransferase</keyword>